<gene>
    <name evidence="1" type="ORF">SAMN05421872_105125</name>
</gene>
<dbReference type="RefSeq" id="WP_090854873.1">
    <property type="nucleotide sequence ID" value="NZ_FMZM01000005.1"/>
</dbReference>
<organism evidence="1 2">
    <name type="scientific">Nocardioides lianchengensis</name>
    <dbReference type="NCBI Taxonomy" id="1045774"/>
    <lineage>
        <taxon>Bacteria</taxon>
        <taxon>Bacillati</taxon>
        <taxon>Actinomycetota</taxon>
        <taxon>Actinomycetes</taxon>
        <taxon>Propionibacteriales</taxon>
        <taxon>Nocardioidaceae</taxon>
        <taxon>Nocardioides</taxon>
    </lineage>
</organism>
<dbReference type="OrthoDB" id="9806213at2"/>
<proteinExistence type="predicted"/>
<name>A0A1G6R2N6_9ACTN</name>
<accession>A0A1G6R2N6</accession>
<keyword evidence="2" id="KW-1185">Reference proteome</keyword>
<protein>
    <submittedName>
        <fullName evidence="1">Uncharacterized protein</fullName>
    </submittedName>
</protein>
<evidence type="ECO:0000313" key="2">
    <source>
        <dbReference type="Proteomes" id="UP000199034"/>
    </source>
</evidence>
<dbReference type="EMBL" id="FMZM01000005">
    <property type="protein sequence ID" value="SDC98818.1"/>
    <property type="molecule type" value="Genomic_DNA"/>
</dbReference>
<dbReference type="STRING" id="1045774.SAMN05421872_105125"/>
<sequence length="60" mass="6678">MQVDGRWVVLAGRAVVGEYPCRSTAVEAGWQLARAREVEHVVHYAQRVVPDDPRGFESVA</sequence>
<reference evidence="1 2" key="1">
    <citation type="submission" date="2016-10" db="EMBL/GenBank/DDBJ databases">
        <authorList>
            <person name="de Groot N.N."/>
        </authorList>
    </citation>
    <scope>NUCLEOTIDE SEQUENCE [LARGE SCALE GENOMIC DNA]</scope>
    <source>
        <strain evidence="1 2">CGMCC 4.6858</strain>
    </source>
</reference>
<dbReference type="Proteomes" id="UP000199034">
    <property type="component" value="Unassembled WGS sequence"/>
</dbReference>
<evidence type="ECO:0000313" key="1">
    <source>
        <dbReference type="EMBL" id="SDC98818.1"/>
    </source>
</evidence>
<dbReference type="AlphaFoldDB" id="A0A1G6R2N6"/>